<gene>
    <name evidence="1" type="ORF">MNB_SV-15-1271</name>
</gene>
<reference evidence="1" key="1">
    <citation type="submission" date="2016-10" db="EMBL/GenBank/DDBJ databases">
        <authorList>
            <person name="de Groot N.N."/>
        </authorList>
    </citation>
    <scope>NUCLEOTIDE SEQUENCE</scope>
</reference>
<proteinExistence type="predicted"/>
<evidence type="ECO:0000313" key="1">
    <source>
        <dbReference type="EMBL" id="SHO81725.1"/>
    </source>
</evidence>
<dbReference type="AlphaFoldDB" id="A0A1W1ELH7"/>
<dbReference type="EMBL" id="FRYL01000045">
    <property type="protein sequence ID" value="SHO81725.1"/>
    <property type="molecule type" value="Genomic_DNA"/>
</dbReference>
<name>A0A1W1ELH7_9ZZZZ</name>
<accession>A0A1W1ELH7</accession>
<sequence>MKILVSVIFLSLFSSGLFADQLRNEIRGSSYSNLKTTHINSMGVNITIKYPRSVYAGERYTIYASMKNRVDYATMGGLTLSFPQYDSMNANVISKRFDKLNGYLPPSKLYSKVYGRNIPIDYYVIEGWENKWSYGTSRYMKIELKAPYSIDRIDINVRGVLVFGRGRSREEIAVPRNSYIQDQQGYNVKRISIRVNR</sequence>
<organism evidence="1">
    <name type="scientific">hydrothermal vent metagenome</name>
    <dbReference type="NCBI Taxonomy" id="652676"/>
    <lineage>
        <taxon>unclassified sequences</taxon>
        <taxon>metagenomes</taxon>
        <taxon>ecological metagenomes</taxon>
    </lineage>
</organism>
<protein>
    <submittedName>
        <fullName evidence="1">Uncharacterized protein</fullName>
    </submittedName>
</protein>